<dbReference type="AlphaFoldDB" id="S9P208"/>
<sequence length="215" mass="24882">MIYALNADTSHIEKEDVFDATIIEFDGFERAMFFDPDIDYHQLCGAPPVMEFLGDLKNLAWLDHVFTSPLNLLLMSKRMMRVLESVGPFRHRAISTVIYSSKVKKLVYAGYPRRRTSYQVQDPSLRNDDFVILQLAERLDCLDHDRTLVNGTSFRKSGETYLGVEDAQHFEFRKPEGGFPPVFFVPGLVFYCFSEEARRACEQADLKGLWWRPLP</sequence>
<accession>S9P208</accession>
<dbReference type="eggNOG" id="ENOG50343JZ">
    <property type="taxonomic scope" value="Bacteria"/>
</dbReference>
<organism evidence="1 2">
    <name type="scientific">Cystobacter fuscus (strain ATCC 25194 / DSM 2262 / NBRC 100088 / M29)</name>
    <dbReference type="NCBI Taxonomy" id="1242864"/>
    <lineage>
        <taxon>Bacteria</taxon>
        <taxon>Pseudomonadati</taxon>
        <taxon>Myxococcota</taxon>
        <taxon>Myxococcia</taxon>
        <taxon>Myxococcales</taxon>
        <taxon>Cystobacterineae</taxon>
        <taxon>Archangiaceae</taxon>
        <taxon>Cystobacter</taxon>
    </lineage>
</organism>
<comment type="caution">
    <text evidence="1">The sequence shown here is derived from an EMBL/GenBank/DDBJ whole genome shotgun (WGS) entry which is preliminary data.</text>
</comment>
<reference evidence="1" key="1">
    <citation type="submission" date="2013-05" db="EMBL/GenBank/DDBJ databases">
        <title>Genome assembly of Cystobacter fuscus DSM 2262.</title>
        <authorList>
            <person name="Sharma G."/>
            <person name="Khatri I."/>
            <person name="Kaur C."/>
            <person name="Mayilraj S."/>
            <person name="Subramanian S."/>
        </authorList>
    </citation>
    <scope>NUCLEOTIDE SEQUENCE [LARGE SCALE GENOMIC DNA]</scope>
    <source>
        <strain evidence="1">DSM 2262</strain>
    </source>
</reference>
<evidence type="ECO:0000313" key="2">
    <source>
        <dbReference type="Proteomes" id="UP000011682"/>
    </source>
</evidence>
<gene>
    <name evidence="1" type="ORF">D187_007654</name>
</gene>
<dbReference type="RefSeq" id="WP_002625272.1">
    <property type="nucleotide sequence ID" value="NZ_ANAH02000066.1"/>
</dbReference>
<dbReference type="Proteomes" id="UP000011682">
    <property type="component" value="Unassembled WGS sequence"/>
</dbReference>
<dbReference type="EMBL" id="ANAH02000066">
    <property type="protein sequence ID" value="EPX56312.1"/>
    <property type="molecule type" value="Genomic_DNA"/>
</dbReference>
<evidence type="ECO:0000313" key="1">
    <source>
        <dbReference type="EMBL" id="EPX56312.1"/>
    </source>
</evidence>
<protein>
    <submittedName>
        <fullName evidence="1">Uncharacterized protein</fullName>
    </submittedName>
</protein>
<name>S9P208_CYSF2</name>
<keyword evidence="2" id="KW-1185">Reference proteome</keyword>
<proteinExistence type="predicted"/>